<name>A0A166AHK1_9AGAM</name>
<gene>
    <name evidence="1" type="ORF">FIBSPDRAFT_183091</name>
</gene>
<protein>
    <submittedName>
        <fullName evidence="1">Uncharacterized protein</fullName>
    </submittedName>
</protein>
<evidence type="ECO:0000313" key="2">
    <source>
        <dbReference type="Proteomes" id="UP000076532"/>
    </source>
</evidence>
<evidence type="ECO:0000313" key="1">
    <source>
        <dbReference type="EMBL" id="KZP11614.1"/>
    </source>
</evidence>
<dbReference type="Proteomes" id="UP000076532">
    <property type="component" value="Unassembled WGS sequence"/>
</dbReference>
<keyword evidence="2" id="KW-1185">Reference proteome</keyword>
<dbReference type="EMBL" id="KV417660">
    <property type="protein sequence ID" value="KZP11614.1"/>
    <property type="molecule type" value="Genomic_DNA"/>
</dbReference>
<proteinExistence type="predicted"/>
<dbReference type="InterPro" id="IPR032675">
    <property type="entry name" value="LRR_dom_sf"/>
</dbReference>
<organism evidence="1 2">
    <name type="scientific">Athelia psychrophila</name>
    <dbReference type="NCBI Taxonomy" id="1759441"/>
    <lineage>
        <taxon>Eukaryota</taxon>
        <taxon>Fungi</taxon>
        <taxon>Dikarya</taxon>
        <taxon>Basidiomycota</taxon>
        <taxon>Agaricomycotina</taxon>
        <taxon>Agaricomycetes</taxon>
        <taxon>Agaricomycetidae</taxon>
        <taxon>Atheliales</taxon>
        <taxon>Atheliaceae</taxon>
        <taxon>Athelia</taxon>
    </lineage>
</organism>
<reference evidence="1 2" key="1">
    <citation type="journal article" date="2016" name="Mol. Biol. Evol.">
        <title>Comparative Genomics of Early-Diverging Mushroom-Forming Fungi Provides Insights into the Origins of Lignocellulose Decay Capabilities.</title>
        <authorList>
            <person name="Nagy L.G."/>
            <person name="Riley R."/>
            <person name="Tritt A."/>
            <person name="Adam C."/>
            <person name="Daum C."/>
            <person name="Floudas D."/>
            <person name="Sun H."/>
            <person name="Yadav J.S."/>
            <person name="Pangilinan J."/>
            <person name="Larsson K.H."/>
            <person name="Matsuura K."/>
            <person name="Barry K."/>
            <person name="Labutti K."/>
            <person name="Kuo R."/>
            <person name="Ohm R.A."/>
            <person name="Bhattacharya S.S."/>
            <person name="Shirouzu T."/>
            <person name="Yoshinaga Y."/>
            <person name="Martin F.M."/>
            <person name="Grigoriev I.V."/>
            <person name="Hibbett D.S."/>
        </authorList>
    </citation>
    <scope>NUCLEOTIDE SEQUENCE [LARGE SCALE GENOMIC DNA]</scope>
    <source>
        <strain evidence="1 2">CBS 109695</strain>
    </source>
</reference>
<dbReference type="Gene3D" id="3.80.10.10">
    <property type="entry name" value="Ribonuclease Inhibitor"/>
    <property type="match status" value="1"/>
</dbReference>
<sequence>MDSFHLATTIEVPAANIYTLPPEVLSEILVQCMHPDNPPPFPRARDRRRINFPSQVSQSWRAIALSTPKLWSCIIIDFQAGITQELECAQIWLSRSGNYPLSISIGCGWGYPTDDDSKDRSLDLAMQLIMPHCKRWRHLKITSSSYFHDVFSSTSRDFPRLEVLELCFRMYSSRCSGAVETFVTAPRLHELNINQPPQLVNIQWNQLTHCEVTIVYAYKALCLSPGLLHLRLQGDVKAFDLRDEPYPITHPNLLHLDFSDNYRELAVDQFLEQITLPSLQELSTVAVYYSLAPMIARSACKIVKLKVGIQSDIDNSAAFFFPLLLQAMPGLRELSVELDGTQAWVAVKDTLELRDERQLVLGLRSCRLHIDDAREVVDPRSFNSRRNAVHGDPFGKQFIDLLLSRWTPPAHLSSSQAALSHRSIECVELKCTGYSADDAVKHAILQQLDTVAAESAIGGLVVEHSRVLGYSRAYEHLGAGFRIMVTVQDTRIQH</sequence>
<dbReference type="AlphaFoldDB" id="A0A166AHK1"/>
<accession>A0A166AHK1</accession>
<dbReference type="OrthoDB" id="3365698at2759"/>
<dbReference type="SUPFAM" id="SSF52047">
    <property type="entry name" value="RNI-like"/>
    <property type="match status" value="1"/>
</dbReference>